<dbReference type="InterPro" id="IPR023772">
    <property type="entry name" value="DNA-bd_HTH_TetR-type_CS"/>
</dbReference>
<evidence type="ECO:0000313" key="7">
    <source>
        <dbReference type="Proteomes" id="UP000233458"/>
    </source>
</evidence>
<dbReference type="PANTHER" id="PTHR47506:SF10">
    <property type="entry name" value="TRANSCRIPTIONAL REGULATORY PROTEIN"/>
    <property type="match status" value="1"/>
</dbReference>
<dbReference type="InterPro" id="IPR036271">
    <property type="entry name" value="Tet_transcr_reg_TetR-rel_C_sf"/>
</dbReference>
<keyword evidence="7" id="KW-1185">Reference proteome</keyword>
<dbReference type="SUPFAM" id="SSF48498">
    <property type="entry name" value="Tetracyclin repressor-like, C-terminal domain"/>
    <property type="match status" value="1"/>
</dbReference>
<dbReference type="PROSITE" id="PS01081">
    <property type="entry name" value="HTH_TETR_1"/>
    <property type="match status" value="1"/>
</dbReference>
<dbReference type="Pfam" id="PF16925">
    <property type="entry name" value="TetR_C_13"/>
    <property type="match status" value="1"/>
</dbReference>
<dbReference type="InterPro" id="IPR011075">
    <property type="entry name" value="TetR_C"/>
</dbReference>
<dbReference type="Gene3D" id="1.10.357.10">
    <property type="entry name" value="Tetracycline Repressor, domain 2"/>
    <property type="match status" value="1"/>
</dbReference>
<dbReference type="Gene3D" id="1.10.10.60">
    <property type="entry name" value="Homeodomain-like"/>
    <property type="match status" value="1"/>
</dbReference>
<evidence type="ECO:0000313" key="6">
    <source>
        <dbReference type="EMBL" id="AUG52675.1"/>
    </source>
</evidence>
<dbReference type="Proteomes" id="UP000233458">
    <property type="component" value="Chromosome"/>
</dbReference>
<dbReference type="EMBL" id="CP024199">
    <property type="protein sequence ID" value="AUG52675.1"/>
    <property type="molecule type" value="Genomic_DNA"/>
</dbReference>
<organism evidence="6 7">
    <name type="scientific">Thalassospira marina</name>
    <dbReference type="NCBI Taxonomy" id="2048283"/>
    <lineage>
        <taxon>Bacteria</taxon>
        <taxon>Pseudomonadati</taxon>
        <taxon>Pseudomonadota</taxon>
        <taxon>Alphaproteobacteria</taxon>
        <taxon>Rhodospirillales</taxon>
        <taxon>Thalassospiraceae</taxon>
        <taxon>Thalassospira</taxon>
    </lineage>
</organism>
<keyword evidence="1" id="KW-0805">Transcription regulation</keyword>
<accession>A0ABM6Q841</accession>
<dbReference type="Pfam" id="PF00440">
    <property type="entry name" value="TetR_N"/>
    <property type="match status" value="1"/>
</dbReference>
<name>A0ABM6Q841_9PROT</name>
<dbReference type="InterPro" id="IPR001647">
    <property type="entry name" value="HTH_TetR"/>
</dbReference>
<sequence>MTKAHSSPVSSPVGQRGRPREFDLDAALDGAIGVFTRKGFHGVSVAELAGAMNVSAGSLYKAFPDKHAIFIAAIDRYISLRQANITARLTNAQSGHAALAAILTAYAELASGEGGKLGCLVVASNVELGSDDAVVANRIAAQLGRYRQRFADLLKQGQQDGTIRADIDPDDMASLLLCVTQGMRVVGKTGQSFEAMQRTVSQMLLILA</sequence>
<evidence type="ECO:0000256" key="4">
    <source>
        <dbReference type="PROSITE-ProRule" id="PRU00335"/>
    </source>
</evidence>
<evidence type="ECO:0000256" key="2">
    <source>
        <dbReference type="ARBA" id="ARBA00023125"/>
    </source>
</evidence>
<dbReference type="RefSeq" id="WP_101284523.1">
    <property type="nucleotide sequence ID" value="NZ_CP024199.1"/>
</dbReference>
<feature type="domain" description="HTH tetR-type" evidence="5">
    <location>
        <begin position="21"/>
        <end position="81"/>
    </location>
</feature>
<dbReference type="PROSITE" id="PS50977">
    <property type="entry name" value="HTH_TETR_2"/>
    <property type="match status" value="1"/>
</dbReference>
<feature type="DNA-binding region" description="H-T-H motif" evidence="4">
    <location>
        <begin position="44"/>
        <end position="63"/>
    </location>
</feature>
<evidence type="ECO:0000256" key="3">
    <source>
        <dbReference type="ARBA" id="ARBA00023163"/>
    </source>
</evidence>
<proteinExistence type="predicted"/>
<dbReference type="InterPro" id="IPR009057">
    <property type="entry name" value="Homeodomain-like_sf"/>
</dbReference>
<gene>
    <name evidence="6" type="ORF">CSC3H3_08085</name>
</gene>
<evidence type="ECO:0000256" key="1">
    <source>
        <dbReference type="ARBA" id="ARBA00023015"/>
    </source>
</evidence>
<evidence type="ECO:0000259" key="5">
    <source>
        <dbReference type="PROSITE" id="PS50977"/>
    </source>
</evidence>
<keyword evidence="2 4" id="KW-0238">DNA-binding</keyword>
<dbReference type="PANTHER" id="PTHR47506">
    <property type="entry name" value="TRANSCRIPTIONAL REGULATORY PROTEIN"/>
    <property type="match status" value="1"/>
</dbReference>
<reference evidence="6 7" key="1">
    <citation type="submission" date="2017-10" db="EMBL/GenBank/DDBJ databases">
        <title>Biodiversity and function of Thalassospira species in the particle-attached aromatic-hydrocarbon-degrading consortia from the surface seawater of the China South Sea.</title>
        <authorList>
            <person name="Dong C."/>
            <person name="Liu R."/>
            <person name="Shao Z."/>
        </authorList>
    </citation>
    <scope>NUCLEOTIDE SEQUENCE [LARGE SCALE GENOMIC DNA]</scope>
    <source>
        <strain evidence="6 7">CSC3H3</strain>
    </source>
</reference>
<protein>
    <submittedName>
        <fullName evidence="6">TetR family transcriptional regulator</fullName>
    </submittedName>
</protein>
<dbReference type="SUPFAM" id="SSF46689">
    <property type="entry name" value="Homeodomain-like"/>
    <property type="match status" value="1"/>
</dbReference>
<keyword evidence="3" id="KW-0804">Transcription</keyword>